<dbReference type="OrthoDB" id="10066543at2759"/>
<evidence type="ECO:0000256" key="1">
    <source>
        <dbReference type="SAM" id="MobiDB-lite"/>
    </source>
</evidence>
<dbReference type="WBParaSite" id="ECPE_0000162801-mRNA-1">
    <property type="protein sequence ID" value="ECPE_0000162801-mRNA-1"/>
    <property type="gene ID" value="ECPE_0000162801"/>
</dbReference>
<dbReference type="GO" id="GO:0003676">
    <property type="term" value="F:nucleic acid binding"/>
    <property type="evidence" value="ECO:0007669"/>
    <property type="project" value="InterPro"/>
</dbReference>
<proteinExistence type="predicted"/>
<organism evidence="4">
    <name type="scientific">Echinostoma caproni</name>
    <dbReference type="NCBI Taxonomy" id="27848"/>
    <lineage>
        <taxon>Eukaryota</taxon>
        <taxon>Metazoa</taxon>
        <taxon>Spiralia</taxon>
        <taxon>Lophotrochozoa</taxon>
        <taxon>Platyhelminthes</taxon>
        <taxon>Trematoda</taxon>
        <taxon>Digenea</taxon>
        <taxon>Plagiorchiida</taxon>
        <taxon>Echinostomata</taxon>
        <taxon>Echinostomatoidea</taxon>
        <taxon>Echinostomatidae</taxon>
        <taxon>Echinostoma</taxon>
    </lineage>
</organism>
<dbReference type="AlphaFoldDB" id="A0A183A3U3"/>
<feature type="region of interest" description="Disordered" evidence="1">
    <location>
        <begin position="1"/>
        <end position="23"/>
    </location>
</feature>
<dbReference type="Gene3D" id="3.30.420.10">
    <property type="entry name" value="Ribonuclease H-like superfamily/Ribonuclease H"/>
    <property type="match status" value="1"/>
</dbReference>
<dbReference type="EMBL" id="UZAN01012039">
    <property type="protein sequence ID" value="VDP42865.1"/>
    <property type="molecule type" value="Genomic_DNA"/>
</dbReference>
<accession>A0A183A3U3</accession>
<reference evidence="4" key="1">
    <citation type="submission" date="2016-06" db="UniProtKB">
        <authorList>
            <consortium name="WormBaseParasite"/>
        </authorList>
    </citation>
    <scope>IDENTIFICATION</scope>
</reference>
<protein>
    <submittedName>
        <fullName evidence="4">Transposase</fullName>
    </submittedName>
</protein>
<evidence type="ECO:0000313" key="4">
    <source>
        <dbReference type="WBParaSite" id="ECPE_0000162801-mRNA-1"/>
    </source>
</evidence>
<dbReference type="PANTHER" id="PTHR47331:SF1">
    <property type="entry name" value="GAG-LIKE PROTEIN"/>
    <property type="match status" value="1"/>
</dbReference>
<evidence type="ECO:0000313" key="3">
    <source>
        <dbReference type="Proteomes" id="UP000272942"/>
    </source>
</evidence>
<dbReference type="Proteomes" id="UP000272942">
    <property type="component" value="Unassembled WGS sequence"/>
</dbReference>
<gene>
    <name evidence="2" type="ORF">ECPE_LOCUS1628</name>
</gene>
<dbReference type="InterPro" id="IPR036397">
    <property type="entry name" value="RNaseH_sf"/>
</dbReference>
<reference evidence="2 3" key="2">
    <citation type="submission" date="2018-11" db="EMBL/GenBank/DDBJ databases">
        <authorList>
            <consortium name="Pathogen Informatics"/>
        </authorList>
    </citation>
    <scope>NUCLEOTIDE SEQUENCE [LARGE SCALE GENOMIC DNA]</scope>
    <source>
        <strain evidence="2 3">Egypt</strain>
    </source>
</reference>
<evidence type="ECO:0000313" key="2">
    <source>
        <dbReference type="EMBL" id="VDP42865.1"/>
    </source>
</evidence>
<name>A0A183A3U3_9TREM</name>
<sequence>MRLDKRAVQDRLSPSGTQWHFNPPCNSHRGGVWERLIRSVPKILTALCQQQAPDDETLSTFLVEAERRLGTAYTVGAKNIDGVM</sequence>
<dbReference type="PANTHER" id="PTHR47331">
    <property type="entry name" value="PHD-TYPE DOMAIN-CONTAINING PROTEIN"/>
    <property type="match status" value="1"/>
</dbReference>
<keyword evidence="3" id="KW-1185">Reference proteome</keyword>